<keyword evidence="3" id="KW-1185">Reference proteome</keyword>
<evidence type="ECO:0000313" key="2">
    <source>
        <dbReference type="EMBL" id="KAK5626446.1"/>
    </source>
</evidence>
<evidence type="ECO:0000256" key="1">
    <source>
        <dbReference type="SAM" id="MobiDB-lite"/>
    </source>
</evidence>
<feature type="compositionally biased region" description="Polar residues" evidence="1">
    <location>
        <begin position="290"/>
        <end position="300"/>
    </location>
</feature>
<reference evidence="2 3" key="1">
    <citation type="submission" date="2023-10" db="EMBL/GenBank/DDBJ databases">
        <title>Draft genome sequence of Xylaria bambusicola isolate GMP-LS, the root and basal stem rot pathogen of sugarcane in Indonesia.</title>
        <authorList>
            <person name="Selvaraj P."/>
            <person name="Muralishankar V."/>
            <person name="Muruganantham S."/>
            <person name="Sp S."/>
            <person name="Haryani S."/>
            <person name="Lau K.J.X."/>
            <person name="Naqvi N.I."/>
        </authorList>
    </citation>
    <scope>NUCLEOTIDE SEQUENCE [LARGE SCALE GENOMIC DNA]</scope>
    <source>
        <strain evidence="2">GMP-LS</strain>
    </source>
</reference>
<dbReference type="EMBL" id="JAWHQM010000003">
    <property type="protein sequence ID" value="KAK5626446.1"/>
    <property type="molecule type" value="Genomic_DNA"/>
</dbReference>
<evidence type="ECO:0000313" key="3">
    <source>
        <dbReference type="Proteomes" id="UP001305414"/>
    </source>
</evidence>
<proteinExistence type="predicted"/>
<dbReference type="Proteomes" id="UP001305414">
    <property type="component" value="Unassembled WGS sequence"/>
</dbReference>
<feature type="compositionally biased region" description="Polar residues" evidence="1">
    <location>
        <begin position="645"/>
        <end position="654"/>
    </location>
</feature>
<feature type="region of interest" description="Disordered" evidence="1">
    <location>
        <begin position="259"/>
        <end position="340"/>
    </location>
</feature>
<comment type="caution">
    <text evidence="2">The sequence shown here is derived from an EMBL/GenBank/DDBJ whole genome shotgun (WGS) entry which is preliminary data.</text>
</comment>
<accession>A0AAN7UIB5</accession>
<gene>
    <name evidence="2" type="ORF">RRF57_002161</name>
</gene>
<dbReference type="AlphaFoldDB" id="A0AAN7UIB5"/>
<feature type="region of interest" description="Disordered" evidence="1">
    <location>
        <begin position="678"/>
        <end position="717"/>
    </location>
</feature>
<organism evidence="2 3">
    <name type="scientific">Xylaria bambusicola</name>
    <dbReference type="NCBI Taxonomy" id="326684"/>
    <lineage>
        <taxon>Eukaryota</taxon>
        <taxon>Fungi</taxon>
        <taxon>Dikarya</taxon>
        <taxon>Ascomycota</taxon>
        <taxon>Pezizomycotina</taxon>
        <taxon>Sordariomycetes</taxon>
        <taxon>Xylariomycetidae</taxon>
        <taxon>Xylariales</taxon>
        <taxon>Xylariaceae</taxon>
        <taxon>Xylaria</taxon>
    </lineage>
</organism>
<sequence length="717" mass="77783">MALESMDPYPTGSAEHAATYLTTRGLGCLHPVKYHVDGTNQVHSKYPSRLGFFHFTAEEPTISFLDTRKLCDACLDIVVPNGFNFWSAYSIVNGTSAAEQQAPKPQWLKLTPSSDTYPPLVQAGTEGFAHVSLAMKGHPIRSTASPVVLPIPEVPGAKEAWDWLQIERKPFYIDQLHLIKGWSLIVETRAKTDSLIAERAGIGYRSEAQPKIKDRKRNSSERGTVLLEKGVGSSATTPLKAKKKTKVANKKLSELPVTTELTGSVAEPSDVPLDQPDGVFESFKADQNEQHASLTPSTPSKAGKTSTKIKSTDKPSKKSSTTERSKTPEKGKMETTSVGSSSLGASKKVLQFAFTRNWGSHDLIPFDGPTVPLKLSDYKLQAQKTSRPVIDPESNYSLEKLMSARRSTEGKLSFADLVSRIEKPSTAAYLRAAGIEGSKTRASTSTSKEKGIRGVSPEGATTTKKTKGEHNMPFDDKAHKEQSTKNKPLMPNKTLAKQQPIDKGATTTKKTKGEHDMPFDDKAHKEQPTKDKPPMPKKTPAKQQPIENEPVPSIASKKDLKAPREQFKRDGPRGFEPAKPPKIRPPQQNKPPASLGFEHKPTPNFETTKPRYPTSESKIGKIGKKLVGMGNKLSFSHDTGHNKQSKPGSVESSNTETININNYYAEASFTQVSVNDTLYIDQDSGDESNGGNSSDDGSGSDGGGGSDGSDGSDGNDG</sequence>
<feature type="compositionally biased region" description="Basic and acidic residues" evidence="1">
    <location>
        <begin position="208"/>
        <end position="220"/>
    </location>
</feature>
<feature type="compositionally biased region" description="Basic and acidic residues" evidence="1">
    <location>
        <begin position="310"/>
        <end position="333"/>
    </location>
</feature>
<feature type="region of interest" description="Disordered" evidence="1">
    <location>
        <begin position="208"/>
        <end position="245"/>
    </location>
</feature>
<feature type="compositionally biased region" description="Low complexity" evidence="1">
    <location>
        <begin position="687"/>
        <end position="697"/>
    </location>
</feature>
<name>A0AAN7UIB5_9PEZI</name>
<protein>
    <submittedName>
        <fullName evidence="2">Uncharacterized protein</fullName>
    </submittedName>
</protein>
<feature type="compositionally biased region" description="Gly residues" evidence="1">
    <location>
        <begin position="699"/>
        <end position="708"/>
    </location>
</feature>
<feature type="compositionally biased region" description="Basic and acidic residues" evidence="1">
    <location>
        <begin position="466"/>
        <end position="484"/>
    </location>
</feature>
<feature type="compositionally biased region" description="Basic and acidic residues" evidence="1">
    <location>
        <begin position="511"/>
        <end position="534"/>
    </location>
</feature>
<feature type="region of interest" description="Disordered" evidence="1">
    <location>
        <begin position="433"/>
        <end position="654"/>
    </location>
</feature>
<feature type="compositionally biased region" description="Basic and acidic residues" evidence="1">
    <location>
        <begin position="556"/>
        <end position="573"/>
    </location>
</feature>